<keyword evidence="3 6" id="KW-0285">Flavoprotein</keyword>
<evidence type="ECO:0000256" key="4">
    <source>
        <dbReference type="ARBA" id="ARBA00022827"/>
    </source>
</evidence>
<keyword evidence="11" id="KW-1185">Reference proteome</keyword>
<dbReference type="Proteomes" id="UP000636264">
    <property type="component" value="Unassembled WGS sequence"/>
</dbReference>
<dbReference type="PANTHER" id="PTHR43884:SF12">
    <property type="entry name" value="ISOVALERYL-COA DEHYDROGENASE, MITOCHONDRIAL-RELATED"/>
    <property type="match status" value="1"/>
</dbReference>
<dbReference type="InterPro" id="IPR037069">
    <property type="entry name" value="AcylCoA_DH/ox_N_sf"/>
</dbReference>
<evidence type="ECO:0000256" key="6">
    <source>
        <dbReference type="RuleBase" id="RU362125"/>
    </source>
</evidence>
<evidence type="ECO:0000313" key="10">
    <source>
        <dbReference type="EMBL" id="GGA78984.1"/>
    </source>
</evidence>
<dbReference type="Pfam" id="PF02771">
    <property type="entry name" value="Acyl-CoA_dh_N"/>
    <property type="match status" value="1"/>
</dbReference>
<dbReference type="SUPFAM" id="SSF56645">
    <property type="entry name" value="Acyl-CoA dehydrogenase NM domain-like"/>
    <property type="match status" value="1"/>
</dbReference>
<dbReference type="PIRSF" id="PIRSF016578">
    <property type="entry name" value="HsaA"/>
    <property type="match status" value="1"/>
</dbReference>
<reference evidence="10" key="2">
    <citation type="submission" date="2020-09" db="EMBL/GenBank/DDBJ databases">
        <authorList>
            <person name="Sun Q."/>
            <person name="Zhou Y."/>
        </authorList>
    </citation>
    <scope>NUCLEOTIDE SEQUENCE</scope>
    <source>
        <strain evidence="10">CGMCC 1.15320</strain>
    </source>
</reference>
<protein>
    <submittedName>
        <fullName evidence="10">Acyl-CoA dehydrogenase</fullName>
    </submittedName>
</protein>
<organism evidence="10 11">
    <name type="scientific">Nitratireductor aestuarii</name>
    <dbReference type="NCBI Taxonomy" id="1735103"/>
    <lineage>
        <taxon>Bacteria</taxon>
        <taxon>Pseudomonadati</taxon>
        <taxon>Pseudomonadota</taxon>
        <taxon>Alphaproteobacteria</taxon>
        <taxon>Hyphomicrobiales</taxon>
        <taxon>Phyllobacteriaceae</taxon>
        <taxon>Nitratireductor</taxon>
    </lineage>
</organism>
<reference evidence="10" key="1">
    <citation type="journal article" date="2014" name="Int. J. Syst. Evol. Microbiol.">
        <title>Complete genome sequence of Corynebacterium casei LMG S-19264T (=DSM 44701T), isolated from a smear-ripened cheese.</title>
        <authorList>
            <consortium name="US DOE Joint Genome Institute (JGI-PGF)"/>
            <person name="Walter F."/>
            <person name="Albersmeier A."/>
            <person name="Kalinowski J."/>
            <person name="Ruckert C."/>
        </authorList>
    </citation>
    <scope>NUCLEOTIDE SEQUENCE</scope>
    <source>
        <strain evidence="10">CGMCC 1.15320</strain>
    </source>
</reference>
<dbReference type="EMBL" id="BMIF01000015">
    <property type="protein sequence ID" value="GGA78984.1"/>
    <property type="molecule type" value="Genomic_DNA"/>
</dbReference>
<dbReference type="PANTHER" id="PTHR43884">
    <property type="entry name" value="ACYL-COA DEHYDROGENASE"/>
    <property type="match status" value="1"/>
</dbReference>
<dbReference type="InterPro" id="IPR013786">
    <property type="entry name" value="AcylCoA_DH/ox_N"/>
</dbReference>
<keyword evidence="4 6" id="KW-0274">FAD</keyword>
<dbReference type="FunFam" id="2.40.110.10:FF:000002">
    <property type="entry name" value="Acyl-CoA dehydrogenase fadE12"/>
    <property type="match status" value="1"/>
</dbReference>
<dbReference type="Pfam" id="PF00441">
    <property type="entry name" value="Acyl-CoA_dh_1"/>
    <property type="match status" value="1"/>
</dbReference>
<gene>
    <name evidence="10" type="ORF">GCM10011385_36420</name>
</gene>
<dbReference type="GO" id="GO:0050660">
    <property type="term" value="F:flavin adenine dinucleotide binding"/>
    <property type="evidence" value="ECO:0007669"/>
    <property type="project" value="InterPro"/>
</dbReference>
<dbReference type="FunFam" id="1.10.540.10:FF:000026">
    <property type="entry name" value="Acyl-CoA dehydrogenase medium chain"/>
    <property type="match status" value="1"/>
</dbReference>
<feature type="domain" description="Acyl-CoA dehydrogenase/oxidase C-terminal" evidence="7">
    <location>
        <begin position="231"/>
        <end position="378"/>
    </location>
</feature>
<comment type="caution">
    <text evidence="10">The sequence shown here is derived from an EMBL/GenBank/DDBJ whole genome shotgun (WGS) entry which is preliminary data.</text>
</comment>
<dbReference type="Pfam" id="PF02770">
    <property type="entry name" value="Acyl-CoA_dh_M"/>
    <property type="match status" value="1"/>
</dbReference>
<comment type="cofactor">
    <cofactor evidence="1 6">
        <name>FAD</name>
        <dbReference type="ChEBI" id="CHEBI:57692"/>
    </cofactor>
</comment>
<dbReference type="SUPFAM" id="SSF47203">
    <property type="entry name" value="Acyl-CoA dehydrogenase C-terminal domain-like"/>
    <property type="match status" value="1"/>
</dbReference>
<evidence type="ECO:0000256" key="1">
    <source>
        <dbReference type="ARBA" id="ARBA00001974"/>
    </source>
</evidence>
<accession>A0A916S1B5</accession>
<evidence type="ECO:0000256" key="2">
    <source>
        <dbReference type="ARBA" id="ARBA00009347"/>
    </source>
</evidence>
<proteinExistence type="inferred from homology"/>
<evidence type="ECO:0000259" key="8">
    <source>
        <dbReference type="Pfam" id="PF02770"/>
    </source>
</evidence>
<comment type="similarity">
    <text evidence="2 6">Belongs to the acyl-CoA dehydrogenase family.</text>
</comment>
<sequence length="379" mass="42005">MSVNALTEELEAFRRTVRRFLAEEVAPNVQQYRSQRRVPPEVWKKAGDVGLLGVSIPAEYGGIGGEFRHEIVIMEELARIAFFDFGVPLHNAIVAPYITRYGSEEQKQKWLPRLTSGEMIGAIAMTEPGTGSDLQGIRTKAERSGNGFVLNGQKTFITNGQNANLIIVAAKTDPSAGSKGTSLFIVETENVAGFRRGRNLEKIGFHGQDTSELFFDNVALPADALLGDSENRGFYQLMEQLPQERLLIAVQALAAAETALETTIDYVKQRKAFGKAVLDFQNTRFVLAEAKTELTIGKAFVAECIEKLGREELDATTAAMAKWWCTQKQCEIIDECLQLHGGYGYMAEYPIAHMWADARVQKIYGGTNEIMKDLIARTL</sequence>
<name>A0A916S1B5_9HYPH</name>
<dbReference type="GO" id="GO:0003995">
    <property type="term" value="F:acyl-CoA dehydrogenase activity"/>
    <property type="evidence" value="ECO:0007669"/>
    <property type="project" value="TreeGrafter"/>
</dbReference>
<dbReference type="InterPro" id="IPR036250">
    <property type="entry name" value="AcylCo_DH-like_C"/>
</dbReference>
<dbReference type="InterPro" id="IPR009075">
    <property type="entry name" value="AcylCo_DH/oxidase_C"/>
</dbReference>
<evidence type="ECO:0000259" key="9">
    <source>
        <dbReference type="Pfam" id="PF02771"/>
    </source>
</evidence>
<dbReference type="FunFam" id="1.20.140.10:FF:000001">
    <property type="entry name" value="Acyl-CoA dehydrogenase"/>
    <property type="match status" value="1"/>
</dbReference>
<dbReference type="Gene3D" id="1.10.540.10">
    <property type="entry name" value="Acyl-CoA dehydrogenase/oxidase, N-terminal domain"/>
    <property type="match status" value="1"/>
</dbReference>
<evidence type="ECO:0000313" key="11">
    <source>
        <dbReference type="Proteomes" id="UP000636264"/>
    </source>
</evidence>
<keyword evidence="5 6" id="KW-0560">Oxidoreductase</keyword>
<dbReference type="Gene3D" id="2.40.110.10">
    <property type="entry name" value="Butyryl-CoA Dehydrogenase, subunit A, domain 2"/>
    <property type="match status" value="1"/>
</dbReference>
<dbReference type="Gene3D" id="1.20.140.10">
    <property type="entry name" value="Butyryl-CoA Dehydrogenase, subunit A, domain 3"/>
    <property type="match status" value="1"/>
</dbReference>
<evidence type="ECO:0000256" key="5">
    <source>
        <dbReference type="ARBA" id="ARBA00023002"/>
    </source>
</evidence>
<dbReference type="InterPro" id="IPR006091">
    <property type="entry name" value="Acyl-CoA_Oxase/DH_mid-dom"/>
</dbReference>
<feature type="domain" description="Acyl-CoA oxidase/dehydrogenase middle" evidence="8">
    <location>
        <begin position="122"/>
        <end position="218"/>
    </location>
</feature>
<feature type="domain" description="Acyl-CoA dehydrogenase/oxidase N-terminal" evidence="9">
    <location>
        <begin position="7"/>
        <end position="118"/>
    </location>
</feature>
<dbReference type="RefSeq" id="WP_188722544.1">
    <property type="nucleotide sequence ID" value="NZ_BMIF01000015.1"/>
</dbReference>
<dbReference type="InterPro" id="IPR046373">
    <property type="entry name" value="Acyl-CoA_Oxase/DH_mid-dom_sf"/>
</dbReference>
<evidence type="ECO:0000256" key="3">
    <source>
        <dbReference type="ARBA" id="ARBA00022630"/>
    </source>
</evidence>
<dbReference type="AlphaFoldDB" id="A0A916S1B5"/>
<dbReference type="InterPro" id="IPR009100">
    <property type="entry name" value="AcylCoA_DH/oxidase_NM_dom_sf"/>
</dbReference>
<evidence type="ECO:0000259" key="7">
    <source>
        <dbReference type="Pfam" id="PF00441"/>
    </source>
</evidence>